<dbReference type="GeneID" id="91283456"/>
<evidence type="ECO:0000313" key="6">
    <source>
        <dbReference type="Proteomes" id="UP000265765"/>
    </source>
</evidence>
<dbReference type="Proteomes" id="UP000265765">
    <property type="component" value="Chromosome"/>
</dbReference>
<accession>A0AAI8PPP0</accession>
<feature type="domain" description="Type I restriction modification DNA specificity" evidence="4">
    <location>
        <begin position="12"/>
        <end position="189"/>
    </location>
</feature>
<evidence type="ECO:0000259" key="4">
    <source>
        <dbReference type="Pfam" id="PF01420"/>
    </source>
</evidence>
<dbReference type="InterPro" id="IPR052021">
    <property type="entry name" value="Type-I_RS_S_subunit"/>
</dbReference>
<keyword evidence="3" id="KW-0238">DNA-binding</keyword>
<organism evidence="5 6">
    <name type="scientific">Streptomyces griseorubiginosus</name>
    <dbReference type="NCBI Taxonomy" id="67304"/>
    <lineage>
        <taxon>Bacteria</taxon>
        <taxon>Bacillati</taxon>
        <taxon>Actinomycetota</taxon>
        <taxon>Actinomycetes</taxon>
        <taxon>Kitasatosporales</taxon>
        <taxon>Streptomycetaceae</taxon>
        <taxon>Streptomyces</taxon>
    </lineage>
</organism>
<evidence type="ECO:0000256" key="1">
    <source>
        <dbReference type="ARBA" id="ARBA00010923"/>
    </source>
</evidence>
<dbReference type="KEGG" id="sge:DWG14_04573"/>
<keyword evidence="2" id="KW-0680">Restriction system</keyword>
<proteinExistence type="inferred from homology"/>
<evidence type="ECO:0000256" key="2">
    <source>
        <dbReference type="ARBA" id="ARBA00022747"/>
    </source>
</evidence>
<dbReference type="PANTHER" id="PTHR30408:SF12">
    <property type="entry name" value="TYPE I RESTRICTION ENZYME MJAVIII SPECIFICITY SUBUNIT"/>
    <property type="match status" value="1"/>
</dbReference>
<dbReference type="InterPro" id="IPR000055">
    <property type="entry name" value="Restrct_endonuc_typeI_TRD"/>
</dbReference>
<dbReference type="PANTHER" id="PTHR30408">
    <property type="entry name" value="TYPE-1 RESTRICTION ENZYME ECOKI SPECIFICITY PROTEIN"/>
    <property type="match status" value="1"/>
</dbReference>
<dbReference type="InterPro" id="IPR044946">
    <property type="entry name" value="Restrct_endonuc_typeI_TRD_sf"/>
</dbReference>
<dbReference type="REBASE" id="272120">
    <property type="entry name" value="S.Sgr3E1ORF4572P"/>
</dbReference>
<dbReference type="GO" id="GO:0003677">
    <property type="term" value="F:DNA binding"/>
    <property type="evidence" value="ECO:0007669"/>
    <property type="project" value="UniProtKB-KW"/>
</dbReference>
<dbReference type="RefSeq" id="WP_120051800.1">
    <property type="nucleotide sequence ID" value="NZ_CP032427.1"/>
</dbReference>
<dbReference type="AlphaFoldDB" id="A0AAI8PPP0"/>
<evidence type="ECO:0000256" key="3">
    <source>
        <dbReference type="ARBA" id="ARBA00023125"/>
    </source>
</evidence>
<sequence>MNGVSNGPGPLPVGWRRLALRELCNFQAGPAVKGEERTDAEAGVPLVLPRDVVHQRITPTESVGVVLRKADTLRRYKLAEGDLLVVRTGTVGRCAMVTSEQDGWLYHANLFRLRLTAPDPFLAAYLAGYLSAGFAQSWMHKRSASAVIPSLSARELGELPVFVPPPAERKAIGETLAALDEKVRVHTEIARVTGEYRGMLADLLMTGALSAEQDARS</sequence>
<evidence type="ECO:0000313" key="5">
    <source>
        <dbReference type="EMBL" id="AYC40310.1"/>
    </source>
</evidence>
<dbReference type="Gene3D" id="3.90.220.20">
    <property type="entry name" value="DNA methylase specificity domains"/>
    <property type="match status" value="1"/>
</dbReference>
<reference evidence="5 6" key="1">
    <citation type="submission" date="2018-09" db="EMBL/GenBank/DDBJ databases">
        <title>Production of Trimethoprim by Streptomyces sp. 3E-1.</title>
        <authorList>
            <person name="Kang H.J."/>
            <person name="Kim S.B."/>
        </authorList>
    </citation>
    <scope>NUCLEOTIDE SEQUENCE [LARGE SCALE GENOMIC DNA]</scope>
    <source>
        <strain evidence="5 6">3E-1</strain>
    </source>
</reference>
<gene>
    <name evidence="5" type="ORF">DWG14_04573</name>
</gene>
<dbReference type="SUPFAM" id="SSF116734">
    <property type="entry name" value="DNA methylase specificity domain"/>
    <property type="match status" value="1"/>
</dbReference>
<name>A0AAI8PPP0_9ACTN</name>
<comment type="similarity">
    <text evidence="1">Belongs to the type-I restriction system S methylase family.</text>
</comment>
<dbReference type="EMBL" id="CP032427">
    <property type="protein sequence ID" value="AYC40310.1"/>
    <property type="molecule type" value="Genomic_DNA"/>
</dbReference>
<protein>
    <recommendedName>
        <fullName evidence="4">Type I restriction modification DNA specificity domain-containing protein</fullName>
    </recommendedName>
</protein>
<dbReference type="GO" id="GO:0009307">
    <property type="term" value="P:DNA restriction-modification system"/>
    <property type="evidence" value="ECO:0007669"/>
    <property type="project" value="UniProtKB-KW"/>
</dbReference>
<dbReference type="Pfam" id="PF01420">
    <property type="entry name" value="Methylase_S"/>
    <property type="match status" value="1"/>
</dbReference>